<dbReference type="EMBL" id="OZ034813">
    <property type="protein sequence ID" value="CAL1353827.1"/>
    <property type="molecule type" value="Genomic_DNA"/>
</dbReference>
<name>A0AAV2CBS3_9ROSI</name>
<protein>
    <recommendedName>
        <fullName evidence="3">Retrotransposon Copia-like N-terminal domain-containing protein</fullName>
    </recommendedName>
</protein>
<accession>A0AAV2CBS3</accession>
<reference evidence="1 2" key="1">
    <citation type="submission" date="2024-04" db="EMBL/GenBank/DDBJ databases">
        <authorList>
            <person name="Fracassetti M."/>
        </authorList>
    </citation>
    <scope>NUCLEOTIDE SEQUENCE [LARGE SCALE GENOMIC DNA]</scope>
</reference>
<sequence length="66" mass="7385">MDLSKADSVAIKFDGKNYANWEFQFRNFAAGERLLPIILGEKKQPGEGAAEKEMEDWVAAKAQLIV</sequence>
<organism evidence="1 2">
    <name type="scientific">Linum trigynum</name>
    <dbReference type="NCBI Taxonomy" id="586398"/>
    <lineage>
        <taxon>Eukaryota</taxon>
        <taxon>Viridiplantae</taxon>
        <taxon>Streptophyta</taxon>
        <taxon>Embryophyta</taxon>
        <taxon>Tracheophyta</taxon>
        <taxon>Spermatophyta</taxon>
        <taxon>Magnoliopsida</taxon>
        <taxon>eudicotyledons</taxon>
        <taxon>Gunneridae</taxon>
        <taxon>Pentapetalae</taxon>
        <taxon>rosids</taxon>
        <taxon>fabids</taxon>
        <taxon>Malpighiales</taxon>
        <taxon>Linaceae</taxon>
        <taxon>Linum</taxon>
    </lineage>
</organism>
<gene>
    <name evidence="1" type="ORF">LTRI10_LOCUS1698</name>
</gene>
<evidence type="ECO:0000313" key="1">
    <source>
        <dbReference type="EMBL" id="CAL1353827.1"/>
    </source>
</evidence>
<evidence type="ECO:0000313" key="2">
    <source>
        <dbReference type="Proteomes" id="UP001497516"/>
    </source>
</evidence>
<dbReference type="Proteomes" id="UP001497516">
    <property type="component" value="Chromosome 1"/>
</dbReference>
<proteinExistence type="predicted"/>
<dbReference type="AlphaFoldDB" id="A0AAV2CBS3"/>
<keyword evidence="2" id="KW-1185">Reference proteome</keyword>
<evidence type="ECO:0008006" key="3">
    <source>
        <dbReference type="Google" id="ProtNLM"/>
    </source>
</evidence>